<protein>
    <recommendedName>
        <fullName evidence="10">Histidine--tRNA ligase</fullName>
        <ecNumber evidence="10">6.1.1.21</ecNumber>
    </recommendedName>
    <alternativeName>
        <fullName evidence="10">Histidyl-tRNA synthetase</fullName>
        <shortName evidence="10">HisRS</shortName>
    </alternativeName>
</protein>
<evidence type="ECO:0000313" key="13">
    <source>
        <dbReference type="EMBL" id="QHD65415.1"/>
    </source>
</evidence>
<dbReference type="InterPro" id="IPR004516">
    <property type="entry name" value="HisRS/HisZ"/>
</dbReference>
<feature type="binding site" evidence="11">
    <location>
        <begin position="261"/>
        <end position="262"/>
    </location>
    <ligand>
        <name>L-histidine</name>
        <dbReference type="ChEBI" id="CHEBI:57595"/>
    </ligand>
</feature>
<dbReference type="GO" id="GO:0004821">
    <property type="term" value="F:histidine-tRNA ligase activity"/>
    <property type="evidence" value="ECO:0007669"/>
    <property type="project" value="UniProtKB-UniRule"/>
</dbReference>
<organism evidence="13 14">
    <name type="scientific">Neorickettsia findlayensis</name>
    <dbReference type="NCBI Taxonomy" id="2686014"/>
    <lineage>
        <taxon>Bacteria</taxon>
        <taxon>Pseudomonadati</taxon>
        <taxon>Pseudomonadota</taxon>
        <taxon>Alphaproteobacteria</taxon>
        <taxon>Rickettsiales</taxon>
        <taxon>Anaplasmataceae</taxon>
        <taxon>Neorickettsia</taxon>
    </lineage>
</organism>
<dbReference type="PANTHER" id="PTHR43707:SF1">
    <property type="entry name" value="HISTIDINE--TRNA LIGASE, MITOCHONDRIAL-RELATED"/>
    <property type="match status" value="1"/>
</dbReference>
<proteinExistence type="inferred from homology"/>
<feature type="binding site" evidence="11">
    <location>
        <begin position="83"/>
        <end position="85"/>
    </location>
    <ligand>
        <name>L-histidine</name>
        <dbReference type="ChEBI" id="CHEBI:57595"/>
    </ligand>
</feature>
<evidence type="ECO:0000256" key="2">
    <source>
        <dbReference type="ARBA" id="ARBA00011738"/>
    </source>
</evidence>
<evidence type="ECO:0000259" key="12">
    <source>
        <dbReference type="PROSITE" id="PS50862"/>
    </source>
</evidence>
<reference evidence="13 14" key="1">
    <citation type="journal article" date="2020" name="MBio">
        <title>Erratum for Teymournejad et al., 'Isolation and Molecular Analysis of a Novel Neorickettsia Species That Causes Potomac Horse Fever'.</title>
        <authorList>
            <person name="Teymournejad O."/>
            <person name="Lin M."/>
            <person name="Bekebrede H."/>
            <person name="Kamr A."/>
            <person name="Toribio R.E."/>
            <person name="Arroyo L.G."/>
            <person name="Baird J.D."/>
            <person name="Rikihisa Y."/>
        </authorList>
    </citation>
    <scope>NUCLEOTIDE SEQUENCE [LARGE SCALE GENOMIC DNA]</scope>
    <source>
        <strain evidence="13 14">Fin17</strain>
    </source>
</reference>
<comment type="similarity">
    <text evidence="1 10">Belongs to the class-II aminoacyl-tRNA synthetase family.</text>
</comment>
<comment type="subunit">
    <text evidence="2 10">Homodimer.</text>
</comment>
<gene>
    <name evidence="10" type="primary">hisS</name>
    <name evidence="13" type="ORF">GP480_03160</name>
</gene>
<dbReference type="PIRSF" id="PIRSF001549">
    <property type="entry name" value="His-tRNA_synth"/>
    <property type="match status" value="1"/>
</dbReference>
<dbReference type="InterPro" id="IPR004154">
    <property type="entry name" value="Anticodon-bd"/>
</dbReference>
<evidence type="ECO:0000256" key="10">
    <source>
        <dbReference type="HAMAP-Rule" id="MF_00127"/>
    </source>
</evidence>
<keyword evidence="8 10" id="KW-0030">Aminoacyl-tRNA synthetase</keyword>
<name>A0A6P1GAN5_9RICK</name>
<feature type="binding site" evidence="11">
    <location>
        <position position="113"/>
    </location>
    <ligand>
        <name>L-histidine</name>
        <dbReference type="ChEBI" id="CHEBI:57595"/>
    </ligand>
</feature>
<dbReference type="PROSITE" id="PS50862">
    <property type="entry name" value="AA_TRNA_LIGASE_II"/>
    <property type="match status" value="1"/>
</dbReference>
<dbReference type="Proteomes" id="UP000464912">
    <property type="component" value="Chromosome"/>
</dbReference>
<comment type="subcellular location">
    <subcellularLocation>
        <location evidence="10">Cytoplasm</location>
    </subcellularLocation>
</comment>
<evidence type="ECO:0000256" key="7">
    <source>
        <dbReference type="ARBA" id="ARBA00022917"/>
    </source>
</evidence>
<dbReference type="SUPFAM" id="SSF52954">
    <property type="entry name" value="Class II aaRS ABD-related"/>
    <property type="match status" value="1"/>
</dbReference>
<dbReference type="Pfam" id="PF13393">
    <property type="entry name" value="tRNA-synt_His"/>
    <property type="match status" value="1"/>
</dbReference>
<dbReference type="InterPro" id="IPR045864">
    <property type="entry name" value="aa-tRNA-synth_II/BPL/LPL"/>
</dbReference>
<feature type="binding site" evidence="11">
    <location>
        <position position="257"/>
    </location>
    <ligand>
        <name>L-histidine</name>
        <dbReference type="ChEBI" id="CHEBI:57595"/>
    </ligand>
</feature>
<keyword evidence="7 10" id="KW-0648">Protein biosynthesis</keyword>
<dbReference type="HAMAP" id="MF_00127">
    <property type="entry name" value="His_tRNA_synth"/>
    <property type="match status" value="1"/>
</dbReference>
<dbReference type="SUPFAM" id="SSF55681">
    <property type="entry name" value="Class II aaRS and biotin synthetases"/>
    <property type="match status" value="1"/>
</dbReference>
<keyword evidence="4 10" id="KW-0436">Ligase</keyword>
<evidence type="ECO:0000256" key="11">
    <source>
        <dbReference type="PIRSR" id="PIRSR001549-1"/>
    </source>
</evidence>
<dbReference type="GO" id="GO:0006427">
    <property type="term" value="P:histidyl-tRNA aminoacylation"/>
    <property type="evidence" value="ECO:0007669"/>
    <property type="project" value="UniProtKB-UniRule"/>
</dbReference>
<reference evidence="13 14" key="2">
    <citation type="journal article" date="2020" name="MBio">
        <title>Isolation and Molecular Analysis of a Novel Neorickettsia Species That Causes Potomac Horse Fever.</title>
        <authorList>
            <person name="Teymournejad O."/>
            <person name="Lin M."/>
            <person name="Bekebrede H."/>
            <person name="Kamr A."/>
            <person name="Toribio R.E."/>
            <person name="Arroyo L.G."/>
            <person name="Baird J.D."/>
            <person name="Rikihisa Y."/>
        </authorList>
    </citation>
    <scope>NUCLEOTIDE SEQUENCE [LARGE SCALE GENOMIC DNA]</scope>
    <source>
        <strain evidence="13 14">Fin17</strain>
    </source>
</reference>
<dbReference type="RefSeq" id="WP_160095789.1">
    <property type="nucleotide sequence ID" value="NZ_CP047224.1"/>
</dbReference>
<dbReference type="GO" id="GO:0005524">
    <property type="term" value="F:ATP binding"/>
    <property type="evidence" value="ECO:0007669"/>
    <property type="project" value="UniProtKB-UniRule"/>
</dbReference>
<sequence>MSIKISNVKGTRDLFGEQLEKMHLIEQVAKNLSVRYLFTELDTPIIEYTELFIRNLGETSDVVNKEIYSFQDKSDHNICLRPEFTAAVTRAFVENFQHVQSPVRLFSFGPLFRYERPQKGRYRQFHQVNFEWIGSRHYLWTVEAVVLATSFLREIGIGCEIRINSLGCTRTREEYKLALIEYFLQYKDHLSADSLLRLKKNPLRILDSKDPSEKEIVLGAPRILDYHTSDALKEFESICDTLKLLNIKFSIDHRLVRGLDYYSGLIFECTSPDLGAQDALLGGGAYEQLSENLGGKKVQSVGFAAGIERLIDAMTVWTPANERIISIVPIGEVAEREALKLLFYLRSEGLCVDMCYGLGVRSRMKRAEKSAVAVILGEEELSKKELIVKIMETGQQMTVAHKKLLSTLKELVC</sequence>
<keyword evidence="5 10" id="KW-0547">Nucleotide-binding</keyword>
<dbReference type="AlphaFoldDB" id="A0A6P1GAN5"/>
<keyword evidence="3 10" id="KW-0963">Cytoplasm</keyword>
<dbReference type="NCBIfam" id="TIGR00442">
    <property type="entry name" value="hisS"/>
    <property type="match status" value="1"/>
</dbReference>
<feature type="domain" description="Aminoacyl-transfer RNA synthetases class-II family profile" evidence="12">
    <location>
        <begin position="1"/>
        <end position="329"/>
    </location>
</feature>
<dbReference type="InterPro" id="IPR036621">
    <property type="entry name" value="Anticodon-bd_dom_sf"/>
</dbReference>
<evidence type="ECO:0000256" key="4">
    <source>
        <dbReference type="ARBA" id="ARBA00022598"/>
    </source>
</evidence>
<feature type="binding site" evidence="11">
    <location>
        <position position="127"/>
    </location>
    <ligand>
        <name>L-histidine</name>
        <dbReference type="ChEBI" id="CHEBI:57595"/>
    </ligand>
</feature>
<evidence type="ECO:0000256" key="8">
    <source>
        <dbReference type="ARBA" id="ARBA00023146"/>
    </source>
</evidence>
<dbReference type="EMBL" id="CP047224">
    <property type="protein sequence ID" value="QHD65415.1"/>
    <property type="molecule type" value="Genomic_DNA"/>
</dbReference>
<keyword evidence="14" id="KW-1185">Reference proteome</keyword>
<dbReference type="Pfam" id="PF03129">
    <property type="entry name" value="HGTP_anticodon"/>
    <property type="match status" value="1"/>
</dbReference>
<dbReference type="InterPro" id="IPR006195">
    <property type="entry name" value="aa-tRNA-synth_II"/>
</dbReference>
<dbReference type="Gene3D" id="3.40.50.800">
    <property type="entry name" value="Anticodon-binding domain"/>
    <property type="match status" value="1"/>
</dbReference>
<evidence type="ECO:0000256" key="9">
    <source>
        <dbReference type="ARBA" id="ARBA00047639"/>
    </source>
</evidence>
<dbReference type="InterPro" id="IPR015807">
    <property type="entry name" value="His-tRNA-ligase"/>
</dbReference>
<dbReference type="EC" id="6.1.1.21" evidence="10"/>
<dbReference type="InterPro" id="IPR041715">
    <property type="entry name" value="HisRS-like_core"/>
</dbReference>
<evidence type="ECO:0000256" key="6">
    <source>
        <dbReference type="ARBA" id="ARBA00022840"/>
    </source>
</evidence>
<evidence type="ECO:0000256" key="3">
    <source>
        <dbReference type="ARBA" id="ARBA00022490"/>
    </source>
</evidence>
<dbReference type="Gene3D" id="3.30.930.10">
    <property type="entry name" value="Bira Bifunctional Protein, Domain 2"/>
    <property type="match status" value="1"/>
</dbReference>
<evidence type="ECO:0000256" key="1">
    <source>
        <dbReference type="ARBA" id="ARBA00008226"/>
    </source>
</evidence>
<evidence type="ECO:0000313" key="14">
    <source>
        <dbReference type="Proteomes" id="UP000464912"/>
    </source>
</evidence>
<comment type="catalytic activity">
    <reaction evidence="9 10">
        <text>tRNA(His) + L-histidine + ATP = L-histidyl-tRNA(His) + AMP + diphosphate + H(+)</text>
        <dbReference type="Rhea" id="RHEA:17313"/>
        <dbReference type="Rhea" id="RHEA-COMP:9665"/>
        <dbReference type="Rhea" id="RHEA-COMP:9689"/>
        <dbReference type="ChEBI" id="CHEBI:15378"/>
        <dbReference type="ChEBI" id="CHEBI:30616"/>
        <dbReference type="ChEBI" id="CHEBI:33019"/>
        <dbReference type="ChEBI" id="CHEBI:57595"/>
        <dbReference type="ChEBI" id="CHEBI:78442"/>
        <dbReference type="ChEBI" id="CHEBI:78527"/>
        <dbReference type="ChEBI" id="CHEBI:456215"/>
        <dbReference type="EC" id="6.1.1.21"/>
    </reaction>
</comment>
<dbReference type="PANTHER" id="PTHR43707">
    <property type="entry name" value="HISTIDYL-TRNA SYNTHETASE"/>
    <property type="match status" value="1"/>
</dbReference>
<accession>A0A6P1GAN5</accession>
<evidence type="ECO:0000256" key="5">
    <source>
        <dbReference type="ARBA" id="ARBA00022741"/>
    </source>
</evidence>
<dbReference type="CDD" id="cd00773">
    <property type="entry name" value="HisRS-like_core"/>
    <property type="match status" value="1"/>
</dbReference>
<dbReference type="KEGG" id="nef:GP480_03160"/>
<keyword evidence="6 10" id="KW-0067">ATP-binding</keyword>
<dbReference type="GO" id="GO:0005737">
    <property type="term" value="C:cytoplasm"/>
    <property type="evidence" value="ECO:0007669"/>
    <property type="project" value="UniProtKB-SubCell"/>
</dbReference>
<feature type="binding site" evidence="11">
    <location>
        <position position="131"/>
    </location>
    <ligand>
        <name>L-histidine</name>
        <dbReference type="ChEBI" id="CHEBI:57595"/>
    </ligand>
</feature>